<name>A0ABD1P223_9LAMI</name>
<dbReference type="Proteomes" id="UP001604277">
    <property type="component" value="Unassembled WGS sequence"/>
</dbReference>
<evidence type="ECO:0000313" key="1">
    <source>
        <dbReference type="EMBL" id="KAL2457924.1"/>
    </source>
</evidence>
<gene>
    <name evidence="1" type="ORF">Fot_55981</name>
</gene>
<proteinExistence type="predicted"/>
<dbReference type="AlphaFoldDB" id="A0ABD1P223"/>
<dbReference type="EMBL" id="JBFOLJ010000033">
    <property type="protein sequence ID" value="KAL2457924.1"/>
    <property type="molecule type" value="Genomic_DNA"/>
</dbReference>
<organism evidence="1 2">
    <name type="scientific">Forsythia ovata</name>
    <dbReference type="NCBI Taxonomy" id="205694"/>
    <lineage>
        <taxon>Eukaryota</taxon>
        <taxon>Viridiplantae</taxon>
        <taxon>Streptophyta</taxon>
        <taxon>Embryophyta</taxon>
        <taxon>Tracheophyta</taxon>
        <taxon>Spermatophyta</taxon>
        <taxon>Magnoliopsida</taxon>
        <taxon>eudicotyledons</taxon>
        <taxon>Gunneridae</taxon>
        <taxon>Pentapetalae</taxon>
        <taxon>asterids</taxon>
        <taxon>lamiids</taxon>
        <taxon>Lamiales</taxon>
        <taxon>Oleaceae</taxon>
        <taxon>Forsythieae</taxon>
        <taxon>Forsythia</taxon>
    </lineage>
</organism>
<evidence type="ECO:0000313" key="2">
    <source>
        <dbReference type="Proteomes" id="UP001604277"/>
    </source>
</evidence>
<accession>A0ABD1P223</accession>
<protein>
    <submittedName>
        <fullName evidence="1">Uncharacterized protein</fullName>
    </submittedName>
</protein>
<sequence length="151" mass="17200">MDLAQMIQILKLPQPRTKPSSIRPSNGSIMQYWNASPIATTHGWLKKFVLDSTILNAPSFESIQSFLSKFSQSKVYNKFCLPQIHQQLENQIHGSDLNLKTDIEKISFSIPDLDKLVAENSSCHPTNFARASKTLPIFKHLSISPEFRERE</sequence>
<keyword evidence="2" id="KW-1185">Reference proteome</keyword>
<reference evidence="2" key="1">
    <citation type="submission" date="2024-07" db="EMBL/GenBank/DDBJ databases">
        <title>Two chromosome-level genome assemblies of Korean endemic species Abeliophyllum distichum and Forsythia ovata (Oleaceae).</title>
        <authorList>
            <person name="Jang H."/>
        </authorList>
    </citation>
    <scope>NUCLEOTIDE SEQUENCE [LARGE SCALE GENOMIC DNA]</scope>
</reference>
<comment type="caution">
    <text evidence="1">The sequence shown here is derived from an EMBL/GenBank/DDBJ whole genome shotgun (WGS) entry which is preliminary data.</text>
</comment>